<dbReference type="GO" id="GO:0005886">
    <property type="term" value="C:plasma membrane"/>
    <property type="evidence" value="ECO:0007669"/>
    <property type="project" value="UniProtKB-SubCell"/>
</dbReference>
<dbReference type="Pfam" id="PF00528">
    <property type="entry name" value="BPD_transp_1"/>
    <property type="match status" value="1"/>
</dbReference>
<comment type="caution">
    <text evidence="10">The sequence shown here is derived from an EMBL/GenBank/DDBJ whole genome shotgun (WGS) entry which is preliminary data.</text>
</comment>
<sequence>MSASKADAVVATPTQPPRKQAPSGARRASKPPRKPSGIVKSVTPYLLVAPAILGIAFLLFYPVVRNVMLSFQHYRFKQLISRSADYVGWENYQAVFKDDEFWEVTRRTFYFTAINVVAIMVISTLCALMLMKLGKTMRIVVLIGLVAAWATPVIAATTIFKWLFRSDNGVVNWALVKLGFDYEGYTWFAHGTSTLTVVTLLIVWQSIPFATLTLYAGLTTVSTDVYESARLDGAGPVRIFSSITFPILRPIFALVTSLEVIWIFKSFAQIWAIAGENGPINDVRTLPVYAYQQGMSLKLFDMAGAISTITVLILVVMLVFYFRQMFKQEREADK</sequence>
<keyword evidence="11" id="KW-1185">Reference proteome</keyword>
<dbReference type="Gene3D" id="1.10.3720.10">
    <property type="entry name" value="MetI-like"/>
    <property type="match status" value="1"/>
</dbReference>
<dbReference type="EMBL" id="BIFH01000017">
    <property type="protein sequence ID" value="GCD95248.1"/>
    <property type="molecule type" value="Genomic_DNA"/>
</dbReference>
<evidence type="ECO:0000256" key="6">
    <source>
        <dbReference type="ARBA" id="ARBA00023136"/>
    </source>
</evidence>
<keyword evidence="5 7" id="KW-1133">Transmembrane helix</keyword>
<keyword evidence="2 7" id="KW-0813">Transport</keyword>
<dbReference type="GO" id="GO:0055085">
    <property type="term" value="P:transmembrane transport"/>
    <property type="evidence" value="ECO:0007669"/>
    <property type="project" value="InterPro"/>
</dbReference>
<evidence type="ECO:0000256" key="7">
    <source>
        <dbReference type="RuleBase" id="RU363032"/>
    </source>
</evidence>
<dbReference type="PROSITE" id="PS50928">
    <property type="entry name" value="ABC_TM1"/>
    <property type="match status" value="1"/>
</dbReference>
<feature type="transmembrane region" description="Helical" evidence="7">
    <location>
        <begin position="139"/>
        <end position="164"/>
    </location>
</feature>
<dbReference type="SUPFAM" id="SSF161098">
    <property type="entry name" value="MetI-like"/>
    <property type="match status" value="1"/>
</dbReference>
<name>A0A401YKX0_9ACTN</name>
<dbReference type="AlphaFoldDB" id="A0A401YKX0"/>
<feature type="transmembrane region" description="Helical" evidence="7">
    <location>
        <begin position="42"/>
        <end position="64"/>
    </location>
</feature>
<dbReference type="Proteomes" id="UP000286931">
    <property type="component" value="Unassembled WGS sequence"/>
</dbReference>
<keyword evidence="3" id="KW-1003">Cell membrane</keyword>
<evidence type="ECO:0000256" key="1">
    <source>
        <dbReference type="ARBA" id="ARBA00004651"/>
    </source>
</evidence>
<comment type="similarity">
    <text evidence="7">Belongs to the binding-protein-dependent transport system permease family.</text>
</comment>
<feature type="domain" description="ABC transmembrane type-1" evidence="9">
    <location>
        <begin position="105"/>
        <end position="321"/>
    </location>
</feature>
<evidence type="ECO:0000313" key="11">
    <source>
        <dbReference type="Proteomes" id="UP000286931"/>
    </source>
</evidence>
<keyword evidence="4 7" id="KW-0812">Transmembrane</keyword>
<organism evidence="10 11">
    <name type="scientific">Embleya hyalina</name>
    <dbReference type="NCBI Taxonomy" id="516124"/>
    <lineage>
        <taxon>Bacteria</taxon>
        <taxon>Bacillati</taxon>
        <taxon>Actinomycetota</taxon>
        <taxon>Actinomycetes</taxon>
        <taxon>Kitasatosporales</taxon>
        <taxon>Streptomycetaceae</taxon>
        <taxon>Embleya</taxon>
    </lineage>
</organism>
<proteinExistence type="inferred from homology"/>
<dbReference type="PANTHER" id="PTHR43227:SF8">
    <property type="entry name" value="DIACETYLCHITOBIOSE UPTAKE SYSTEM PERMEASE PROTEIN DASB"/>
    <property type="match status" value="1"/>
</dbReference>
<keyword evidence="6 7" id="KW-0472">Membrane</keyword>
<dbReference type="RefSeq" id="WP_246126655.1">
    <property type="nucleotide sequence ID" value="NZ_BIFH01000017.1"/>
</dbReference>
<dbReference type="CDD" id="cd06261">
    <property type="entry name" value="TM_PBP2"/>
    <property type="match status" value="1"/>
</dbReference>
<feature type="region of interest" description="Disordered" evidence="8">
    <location>
        <begin position="1"/>
        <end position="36"/>
    </location>
</feature>
<feature type="transmembrane region" description="Helical" evidence="7">
    <location>
        <begin position="109"/>
        <end position="130"/>
    </location>
</feature>
<accession>A0A401YKX0</accession>
<evidence type="ECO:0000259" key="9">
    <source>
        <dbReference type="PROSITE" id="PS50928"/>
    </source>
</evidence>
<dbReference type="PANTHER" id="PTHR43227">
    <property type="entry name" value="BLL4140 PROTEIN"/>
    <property type="match status" value="1"/>
</dbReference>
<evidence type="ECO:0000256" key="2">
    <source>
        <dbReference type="ARBA" id="ARBA00022448"/>
    </source>
</evidence>
<dbReference type="InterPro" id="IPR035906">
    <property type="entry name" value="MetI-like_sf"/>
</dbReference>
<comment type="subcellular location">
    <subcellularLocation>
        <location evidence="1 7">Cell membrane</location>
        <topology evidence="1 7">Multi-pass membrane protein</topology>
    </subcellularLocation>
</comment>
<evidence type="ECO:0000256" key="3">
    <source>
        <dbReference type="ARBA" id="ARBA00022475"/>
    </source>
</evidence>
<gene>
    <name evidence="10" type="ORF">EHYA_02918</name>
</gene>
<feature type="transmembrane region" description="Helical" evidence="7">
    <location>
        <begin position="302"/>
        <end position="322"/>
    </location>
</feature>
<evidence type="ECO:0000313" key="10">
    <source>
        <dbReference type="EMBL" id="GCD95248.1"/>
    </source>
</evidence>
<protein>
    <submittedName>
        <fullName evidence="10">Sugar ABC transporter permease</fullName>
    </submittedName>
</protein>
<dbReference type="InterPro" id="IPR050809">
    <property type="entry name" value="UgpAE/MalFG_permease"/>
</dbReference>
<evidence type="ECO:0000256" key="4">
    <source>
        <dbReference type="ARBA" id="ARBA00022692"/>
    </source>
</evidence>
<evidence type="ECO:0000256" key="8">
    <source>
        <dbReference type="SAM" id="MobiDB-lite"/>
    </source>
</evidence>
<dbReference type="InterPro" id="IPR000515">
    <property type="entry name" value="MetI-like"/>
</dbReference>
<evidence type="ECO:0000256" key="5">
    <source>
        <dbReference type="ARBA" id="ARBA00022989"/>
    </source>
</evidence>
<reference evidence="10 11" key="1">
    <citation type="submission" date="2018-12" db="EMBL/GenBank/DDBJ databases">
        <title>Draft genome sequence of Embleya hyalina NBRC 13850T.</title>
        <authorList>
            <person name="Komaki H."/>
            <person name="Hosoyama A."/>
            <person name="Kimura A."/>
            <person name="Ichikawa N."/>
            <person name="Tamura T."/>
        </authorList>
    </citation>
    <scope>NUCLEOTIDE SEQUENCE [LARGE SCALE GENOMIC DNA]</scope>
    <source>
        <strain evidence="10 11">NBRC 13850</strain>
    </source>
</reference>